<accession>A0AAV1ZY10</accession>
<dbReference type="EMBL" id="CAXIEN010000084">
    <property type="protein sequence ID" value="CAL1275265.1"/>
    <property type="molecule type" value="Genomic_DNA"/>
</dbReference>
<proteinExistence type="predicted"/>
<dbReference type="Proteomes" id="UP001497382">
    <property type="component" value="Unassembled WGS sequence"/>
</dbReference>
<organism evidence="1 2">
    <name type="scientific">Larinioides sclopetarius</name>
    <dbReference type="NCBI Taxonomy" id="280406"/>
    <lineage>
        <taxon>Eukaryota</taxon>
        <taxon>Metazoa</taxon>
        <taxon>Ecdysozoa</taxon>
        <taxon>Arthropoda</taxon>
        <taxon>Chelicerata</taxon>
        <taxon>Arachnida</taxon>
        <taxon>Araneae</taxon>
        <taxon>Araneomorphae</taxon>
        <taxon>Entelegynae</taxon>
        <taxon>Araneoidea</taxon>
        <taxon>Araneidae</taxon>
        <taxon>Larinioides</taxon>
    </lineage>
</organism>
<dbReference type="AlphaFoldDB" id="A0AAV1ZY10"/>
<gene>
    <name evidence="1" type="ORF">LARSCL_LOCUS7975</name>
</gene>
<reference evidence="1 2" key="1">
    <citation type="submission" date="2024-04" db="EMBL/GenBank/DDBJ databases">
        <authorList>
            <person name="Rising A."/>
            <person name="Reimegard J."/>
            <person name="Sonavane S."/>
            <person name="Akerstrom W."/>
            <person name="Nylinder S."/>
            <person name="Hedman E."/>
            <person name="Kallberg Y."/>
        </authorList>
    </citation>
    <scope>NUCLEOTIDE SEQUENCE [LARGE SCALE GENOMIC DNA]</scope>
</reference>
<comment type="caution">
    <text evidence="1">The sequence shown here is derived from an EMBL/GenBank/DDBJ whole genome shotgun (WGS) entry which is preliminary data.</text>
</comment>
<protein>
    <submittedName>
        <fullName evidence="1">Uncharacterized protein</fullName>
    </submittedName>
</protein>
<evidence type="ECO:0000313" key="1">
    <source>
        <dbReference type="EMBL" id="CAL1275265.1"/>
    </source>
</evidence>
<keyword evidence="2" id="KW-1185">Reference proteome</keyword>
<sequence>MLTSVDAHRGKHHPRSCGLSRLYTVFIGCRVQLHWLDLDFWCQGILFMPTEANTILEAVDSPDYTQSSLDVEFSYTGLIWIFGVKVSFSALSGIVTNGSLKCTWMAGMDEGPMPNRDGVGQGRRNSPWQSTRSIGFGTLRMNRGLCAEFERINRLGILTMNRSSGSWTKFE</sequence>
<evidence type="ECO:0000313" key="2">
    <source>
        <dbReference type="Proteomes" id="UP001497382"/>
    </source>
</evidence>
<name>A0AAV1ZY10_9ARAC</name>